<reference evidence="19" key="1">
    <citation type="journal article" date="2023" name="G3 (Bethesda)">
        <title>Whole genome assemblies of Zophobas morio and Tenebrio molitor.</title>
        <authorList>
            <person name="Kaur S."/>
            <person name="Stinson S.A."/>
            <person name="diCenzo G.C."/>
        </authorList>
    </citation>
    <scope>NUCLEOTIDE SEQUENCE</scope>
    <source>
        <strain evidence="19">QUZm001</strain>
    </source>
</reference>
<keyword evidence="5" id="KW-0436">Ligase</keyword>
<dbReference type="Pfam" id="PF00501">
    <property type="entry name" value="AMP-binding"/>
    <property type="match status" value="1"/>
</dbReference>
<dbReference type="InterPro" id="IPR042099">
    <property type="entry name" value="ANL_N_sf"/>
</dbReference>
<keyword evidence="6 17" id="KW-0812">Transmembrane</keyword>
<evidence type="ECO:0000256" key="13">
    <source>
        <dbReference type="ARBA" id="ARBA00036527"/>
    </source>
</evidence>
<evidence type="ECO:0000313" key="20">
    <source>
        <dbReference type="Proteomes" id="UP001168821"/>
    </source>
</evidence>
<dbReference type="InterPro" id="IPR045851">
    <property type="entry name" value="AMP-bd_C_sf"/>
</dbReference>
<evidence type="ECO:0000313" key="19">
    <source>
        <dbReference type="EMBL" id="KAJ3655169.1"/>
    </source>
</evidence>
<dbReference type="GO" id="GO:0005886">
    <property type="term" value="C:plasma membrane"/>
    <property type="evidence" value="ECO:0007669"/>
    <property type="project" value="UniProtKB-SubCell"/>
</dbReference>
<dbReference type="InterPro" id="IPR000873">
    <property type="entry name" value="AMP-dep_synth/lig_dom"/>
</dbReference>
<evidence type="ECO:0000256" key="8">
    <source>
        <dbReference type="ARBA" id="ARBA00022832"/>
    </source>
</evidence>
<dbReference type="GO" id="GO:0004467">
    <property type="term" value="F:long-chain fatty acid-CoA ligase activity"/>
    <property type="evidence" value="ECO:0007669"/>
    <property type="project" value="UniProtKB-EC"/>
</dbReference>
<evidence type="ECO:0000256" key="9">
    <source>
        <dbReference type="ARBA" id="ARBA00022989"/>
    </source>
</evidence>
<dbReference type="InterPro" id="IPR020845">
    <property type="entry name" value="AMP-binding_CS"/>
</dbReference>
<evidence type="ECO:0000256" key="10">
    <source>
        <dbReference type="ARBA" id="ARBA00023136"/>
    </source>
</evidence>
<feature type="domain" description="AMP-dependent synthetase/ligase" evidence="18">
    <location>
        <begin position="136"/>
        <end position="485"/>
    </location>
</feature>
<comment type="catalytic activity">
    <reaction evidence="11">
        <text>a long-chain fatty acid + ATP + CoA = a long-chain fatty acyl-CoA + AMP + diphosphate</text>
        <dbReference type="Rhea" id="RHEA:15421"/>
        <dbReference type="ChEBI" id="CHEBI:30616"/>
        <dbReference type="ChEBI" id="CHEBI:33019"/>
        <dbReference type="ChEBI" id="CHEBI:57287"/>
        <dbReference type="ChEBI" id="CHEBI:57560"/>
        <dbReference type="ChEBI" id="CHEBI:83139"/>
        <dbReference type="ChEBI" id="CHEBI:456215"/>
        <dbReference type="EC" id="6.2.1.3"/>
    </reaction>
    <physiologicalReaction direction="left-to-right" evidence="11">
        <dbReference type="Rhea" id="RHEA:15422"/>
    </physiologicalReaction>
</comment>
<sequence length="786" mass="87992">MDKKTNGKICENRQSEDLESGKDIASEDSSRVNATHRRSLKTRPVRVLVRRLLVMTTIAIVLVALSAVVCIFLGWKSLIQLILVAVVAYVAAGKWKWFYVALMTAPRDIKALYKYIRLLIQIKSWQRKNLTLADIFRHNVQKHPHKTCILFEDQEWNFAQVEEFSNKVANVFKSHGYKRGDVVALLLENRPEFIGLWLGLTKIGVIVPLINTNQRLDSLVHSITIARSQALIFGNDFTGAINDIFEKIESKVSLYQFVTEGKFSEDQKFRDLNQLLSEAAITPPANSEKAEHHDRLVYIYTSGTTGLPKAAVISNSRYIFIAAAIHWLAGFKSSDTFYVPLPLYHTAGGCMSVGQMLIYGATIVIRKKFSASAYFSECAKYKCTIGHYIGEMCRYILAVQPKPTDTQHHLRMIYGNGLRPQIWVQFIERFNIPKVSEFYGATEGNANIVNVDNTVGSIGFISRIIPAVYPISIIKVDPQTGEPIRDARGLCIPCKPNEPGVFIGKIIPNNPSRAFLGYVDEEASKKKVVCDVFRKGDKAFLSGDIIVADEFGNLFFKDRTGDTYRWKGENVSTSEVEAVLSNVISYKDVVVYGVEIRGQEGRAGMAAIYDPDGTLKLTYLAEGTKKALPFYARPIFVRILKKLDMTGTYKLKKNDLQREGFDVTKISDDVYYLDATGASTTKVPLALEHERSLGYRSGAVLPHDGDSIYRKAYPTRISPLRTCPAELGLYGRPTRKRSRLLGQIEKFTSAAAPESIQTCGLVQVAREISPARPGTGLRFSHIFCVI</sequence>
<keyword evidence="7" id="KW-0547">Nucleotide-binding</keyword>
<evidence type="ECO:0000256" key="1">
    <source>
        <dbReference type="ARBA" id="ARBA00004651"/>
    </source>
</evidence>
<feature type="region of interest" description="Disordered" evidence="16">
    <location>
        <begin position="1"/>
        <end position="30"/>
    </location>
</feature>
<dbReference type="GO" id="GO:0005789">
    <property type="term" value="C:endoplasmic reticulum membrane"/>
    <property type="evidence" value="ECO:0007669"/>
    <property type="project" value="TreeGrafter"/>
</dbReference>
<name>A0AA38IKL0_9CUCU</name>
<keyword evidence="20" id="KW-1185">Reference proteome</keyword>
<evidence type="ECO:0000259" key="18">
    <source>
        <dbReference type="Pfam" id="PF00501"/>
    </source>
</evidence>
<evidence type="ECO:0000256" key="17">
    <source>
        <dbReference type="SAM" id="Phobius"/>
    </source>
</evidence>
<dbReference type="SUPFAM" id="SSF56801">
    <property type="entry name" value="Acetyl-CoA synthetase-like"/>
    <property type="match status" value="1"/>
</dbReference>
<organism evidence="19 20">
    <name type="scientific">Zophobas morio</name>
    <dbReference type="NCBI Taxonomy" id="2755281"/>
    <lineage>
        <taxon>Eukaryota</taxon>
        <taxon>Metazoa</taxon>
        <taxon>Ecdysozoa</taxon>
        <taxon>Arthropoda</taxon>
        <taxon>Hexapoda</taxon>
        <taxon>Insecta</taxon>
        <taxon>Pterygota</taxon>
        <taxon>Neoptera</taxon>
        <taxon>Endopterygota</taxon>
        <taxon>Coleoptera</taxon>
        <taxon>Polyphaga</taxon>
        <taxon>Cucujiformia</taxon>
        <taxon>Tenebrionidae</taxon>
        <taxon>Zophobas</taxon>
    </lineage>
</organism>
<comment type="subcellular location">
    <subcellularLocation>
        <location evidence="1">Cell membrane</location>
        <topology evidence="1">Multi-pass membrane protein</topology>
    </subcellularLocation>
</comment>
<evidence type="ECO:0000256" key="11">
    <source>
        <dbReference type="ARBA" id="ARBA00024484"/>
    </source>
</evidence>
<comment type="similarity">
    <text evidence="2">Belongs to the ATP-dependent AMP-binding enzyme family.</text>
</comment>
<dbReference type="Gene3D" id="3.40.50.12780">
    <property type="entry name" value="N-terminal domain of ligase-like"/>
    <property type="match status" value="1"/>
</dbReference>
<accession>A0AA38IKL0</accession>
<dbReference type="Gene3D" id="3.30.300.30">
    <property type="match status" value="1"/>
</dbReference>
<dbReference type="FunFam" id="3.40.50.12780:FF:000005">
    <property type="entry name" value="Solute carrier family 27 member 6"/>
    <property type="match status" value="1"/>
</dbReference>
<gene>
    <name evidence="19" type="ORF">Zmor_014306</name>
</gene>
<dbReference type="PROSITE" id="PS00455">
    <property type="entry name" value="AMP_BINDING"/>
    <property type="match status" value="1"/>
</dbReference>
<dbReference type="NCBIfam" id="NF006134">
    <property type="entry name" value="PRK08279.1"/>
    <property type="match status" value="1"/>
</dbReference>
<evidence type="ECO:0000256" key="16">
    <source>
        <dbReference type="SAM" id="MobiDB-lite"/>
    </source>
</evidence>
<evidence type="ECO:0000256" key="15">
    <source>
        <dbReference type="ARBA" id="ARBA00048666"/>
    </source>
</evidence>
<keyword evidence="8" id="KW-0276">Fatty acid metabolism</keyword>
<evidence type="ECO:0000256" key="6">
    <source>
        <dbReference type="ARBA" id="ARBA00022692"/>
    </source>
</evidence>
<evidence type="ECO:0000256" key="2">
    <source>
        <dbReference type="ARBA" id="ARBA00006432"/>
    </source>
</evidence>
<keyword evidence="3" id="KW-0813">Transport</keyword>
<evidence type="ECO:0000256" key="3">
    <source>
        <dbReference type="ARBA" id="ARBA00022448"/>
    </source>
</evidence>
<feature type="transmembrane region" description="Helical" evidence="17">
    <location>
        <begin position="52"/>
        <end position="75"/>
    </location>
</feature>
<comment type="catalytic activity">
    <reaction evidence="13">
        <text>a very long-chain fatty acid + ATP + CoA = a very long-chain fatty acyl-CoA + AMP + diphosphate</text>
        <dbReference type="Rhea" id="RHEA:54536"/>
        <dbReference type="ChEBI" id="CHEBI:30616"/>
        <dbReference type="ChEBI" id="CHEBI:33019"/>
        <dbReference type="ChEBI" id="CHEBI:57287"/>
        <dbReference type="ChEBI" id="CHEBI:58950"/>
        <dbReference type="ChEBI" id="CHEBI:138261"/>
        <dbReference type="ChEBI" id="CHEBI:456215"/>
    </reaction>
    <physiologicalReaction direction="left-to-right" evidence="13">
        <dbReference type="Rhea" id="RHEA:54537"/>
    </physiologicalReaction>
</comment>
<protein>
    <recommendedName>
        <fullName evidence="12">long-chain-fatty-acid--CoA ligase</fullName>
        <ecNumber evidence="12">6.2.1.3</ecNumber>
    </recommendedName>
    <alternativeName>
        <fullName evidence="14">Long-chain-fatty-acid--CoA ligase</fullName>
    </alternativeName>
</protein>
<dbReference type="Proteomes" id="UP001168821">
    <property type="component" value="Unassembled WGS sequence"/>
</dbReference>
<feature type="transmembrane region" description="Helical" evidence="17">
    <location>
        <begin position="81"/>
        <end position="102"/>
    </location>
</feature>
<evidence type="ECO:0000256" key="5">
    <source>
        <dbReference type="ARBA" id="ARBA00022598"/>
    </source>
</evidence>
<keyword evidence="9 17" id="KW-1133">Transmembrane helix</keyword>
<evidence type="ECO:0000256" key="12">
    <source>
        <dbReference type="ARBA" id="ARBA00026121"/>
    </source>
</evidence>
<keyword evidence="10 17" id="KW-0472">Membrane</keyword>
<dbReference type="EMBL" id="JALNTZ010000004">
    <property type="protein sequence ID" value="KAJ3655169.1"/>
    <property type="molecule type" value="Genomic_DNA"/>
</dbReference>
<comment type="catalytic activity">
    <reaction evidence="15">
        <text>tetracosanoate + ATP + CoA = tetracosanoyl-CoA + AMP + diphosphate</text>
        <dbReference type="Rhea" id="RHEA:33639"/>
        <dbReference type="ChEBI" id="CHEBI:30616"/>
        <dbReference type="ChEBI" id="CHEBI:31014"/>
        <dbReference type="ChEBI" id="CHEBI:33019"/>
        <dbReference type="ChEBI" id="CHEBI:57287"/>
        <dbReference type="ChEBI" id="CHEBI:65052"/>
        <dbReference type="ChEBI" id="CHEBI:456215"/>
    </reaction>
    <physiologicalReaction direction="left-to-right" evidence="15">
        <dbReference type="Rhea" id="RHEA:33640"/>
    </physiologicalReaction>
</comment>
<dbReference type="EC" id="6.2.1.3" evidence="12"/>
<dbReference type="PANTHER" id="PTHR43107">
    <property type="entry name" value="LONG-CHAIN FATTY ACID TRANSPORT PROTEIN"/>
    <property type="match status" value="1"/>
</dbReference>
<keyword evidence="4" id="KW-1003">Cell membrane</keyword>
<proteinExistence type="inferred from homology"/>
<dbReference type="AlphaFoldDB" id="A0AA38IKL0"/>
<comment type="caution">
    <text evidence="19">The sequence shown here is derived from an EMBL/GenBank/DDBJ whole genome shotgun (WGS) entry which is preliminary data.</text>
</comment>
<evidence type="ECO:0000256" key="4">
    <source>
        <dbReference type="ARBA" id="ARBA00022475"/>
    </source>
</evidence>
<keyword evidence="8" id="KW-0443">Lipid metabolism</keyword>
<dbReference type="GO" id="GO:0000166">
    <property type="term" value="F:nucleotide binding"/>
    <property type="evidence" value="ECO:0007669"/>
    <property type="project" value="UniProtKB-KW"/>
</dbReference>
<dbReference type="FunFam" id="3.30.300.30:FF:000002">
    <property type="entry name" value="Long-chain fatty acid transport protein 1"/>
    <property type="match status" value="1"/>
</dbReference>
<dbReference type="PANTHER" id="PTHR43107:SF21">
    <property type="entry name" value="FATTY ACID TRANSPORT PROTEIN 1, ISOFORM F-RELATED"/>
    <property type="match status" value="1"/>
</dbReference>
<dbReference type="GO" id="GO:0005324">
    <property type="term" value="F:long-chain fatty acid transmembrane transporter activity"/>
    <property type="evidence" value="ECO:0007669"/>
    <property type="project" value="TreeGrafter"/>
</dbReference>
<evidence type="ECO:0000256" key="14">
    <source>
        <dbReference type="ARBA" id="ARBA00041297"/>
    </source>
</evidence>
<dbReference type="GO" id="GO:0044539">
    <property type="term" value="P:long-chain fatty acid import into cell"/>
    <property type="evidence" value="ECO:0007669"/>
    <property type="project" value="TreeGrafter"/>
</dbReference>
<evidence type="ECO:0000256" key="7">
    <source>
        <dbReference type="ARBA" id="ARBA00022741"/>
    </source>
</evidence>